<sequence length="277" mass="31932">MDFVKREDQNVMDDESYKFYIESLQRSHQIEPTDYQHSAISMEQLHQAMQSSVASTIVHNLELPLSPRQISSLMLKTNHLQRNINFNEIPAHLQRNITSELDLVHNLNELPQNLNRHDDLLGQNLSRNLDLSLRSLGSDLDLQNNLSQLAQNLNENLSADLSRINDMRTDIPHDLSHEIDLSHHLNRPNMDQEILGQDETRRTPIVMQDPHMLDQSLAPRLVGAPMNVHERLDQQEHMLPMPFHIKSEQEDDGYFYENINPAINAVPSLNGELIFAP</sequence>
<dbReference type="AlphaFoldDB" id="A0A922SMB7"/>
<dbReference type="EMBL" id="JACEFF010000182">
    <property type="protein sequence ID" value="KAH9642676.1"/>
    <property type="molecule type" value="Genomic_DNA"/>
</dbReference>
<evidence type="ECO:0000313" key="2">
    <source>
        <dbReference type="Proteomes" id="UP000814243"/>
    </source>
</evidence>
<gene>
    <name evidence="1" type="ORF">HF086_011033</name>
</gene>
<dbReference type="Proteomes" id="UP000814243">
    <property type="component" value="Unassembled WGS sequence"/>
</dbReference>
<accession>A0A922SMB7</accession>
<organism evidence="1 2">
    <name type="scientific">Spodoptera exigua</name>
    <name type="common">Beet armyworm</name>
    <name type="synonym">Noctua fulgens</name>
    <dbReference type="NCBI Taxonomy" id="7107"/>
    <lineage>
        <taxon>Eukaryota</taxon>
        <taxon>Metazoa</taxon>
        <taxon>Ecdysozoa</taxon>
        <taxon>Arthropoda</taxon>
        <taxon>Hexapoda</taxon>
        <taxon>Insecta</taxon>
        <taxon>Pterygota</taxon>
        <taxon>Neoptera</taxon>
        <taxon>Endopterygota</taxon>
        <taxon>Lepidoptera</taxon>
        <taxon>Glossata</taxon>
        <taxon>Ditrysia</taxon>
        <taxon>Noctuoidea</taxon>
        <taxon>Noctuidae</taxon>
        <taxon>Amphipyrinae</taxon>
        <taxon>Spodoptera</taxon>
    </lineage>
</organism>
<name>A0A922SMB7_SPOEX</name>
<evidence type="ECO:0000313" key="1">
    <source>
        <dbReference type="EMBL" id="KAH9642676.1"/>
    </source>
</evidence>
<proteinExistence type="predicted"/>
<reference evidence="1" key="1">
    <citation type="journal article" date="2021" name="G3 (Bethesda)">
        <title>Genome and transcriptome analysis of the beet armyworm Spodoptera exigua reveals targets for pest control. .</title>
        <authorList>
            <person name="Simon S."/>
            <person name="Breeschoten T."/>
            <person name="Jansen H.J."/>
            <person name="Dirks R.P."/>
            <person name="Schranz M.E."/>
            <person name="Ros V.I.D."/>
        </authorList>
    </citation>
    <scope>NUCLEOTIDE SEQUENCE</scope>
    <source>
        <strain evidence="1">TB_SE_WUR_2020</strain>
    </source>
</reference>
<comment type="caution">
    <text evidence="1">The sequence shown here is derived from an EMBL/GenBank/DDBJ whole genome shotgun (WGS) entry which is preliminary data.</text>
</comment>
<protein>
    <submittedName>
        <fullName evidence="1">Uncharacterized protein</fullName>
    </submittedName>
</protein>